<proteinExistence type="predicted"/>
<dbReference type="OrthoDB" id="10053555at2759"/>
<dbReference type="RefSeq" id="XP_026071295.1">
    <property type="nucleotide sequence ID" value="XM_026215510.1"/>
</dbReference>
<evidence type="ECO:0000313" key="1">
    <source>
        <dbReference type="Proteomes" id="UP000515129"/>
    </source>
</evidence>
<dbReference type="GeneID" id="113051616"/>
<dbReference type="Proteomes" id="UP000515129">
    <property type="component" value="Chromosome 32"/>
</dbReference>
<organism evidence="1 2">
    <name type="scientific">Carassius auratus</name>
    <name type="common">Goldfish</name>
    <dbReference type="NCBI Taxonomy" id="7957"/>
    <lineage>
        <taxon>Eukaryota</taxon>
        <taxon>Metazoa</taxon>
        <taxon>Chordata</taxon>
        <taxon>Craniata</taxon>
        <taxon>Vertebrata</taxon>
        <taxon>Euteleostomi</taxon>
        <taxon>Actinopterygii</taxon>
        <taxon>Neopterygii</taxon>
        <taxon>Teleostei</taxon>
        <taxon>Ostariophysi</taxon>
        <taxon>Cypriniformes</taxon>
        <taxon>Cyprinidae</taxon>
        <taxon>Cyprininae</taxon>
        <taxon>Carassius</taxon>
    </lineage>
</organism>
<evidence type="ECO:0000313" key="2">
    <source>
        <dbReference type="RefSeq" id="XP_026071295.1"/>
    </source>
</evidence>
<keyword evidence="1" id="KW-1185">Reference proteome</keyword>
<dbReference type="PANTHER" id="PTHR31025">
    <property type="entry name" value="SI:CH211-196P9.1-RELATED"/>
    <property type="match status" value="1"/>
</dbReference>
<name>A0A6P6KGM9_CARAU</name>
<dbReference type="AlphaFoldDB" id="A0A6P6KGM9"/>
<sequence length="513" mass="58061">MMDVEEQITVNLTILHRVLATVFIDGNETWRKLFTVGSVGELIASAKTELSQRVSLDRILKFDTDFQEFIDTDVNAGVRELDKFQIYYNASSNQDSLEGSVQPLQCHSTDATRTGTTPSLLTLLEEKAPTILKEHEETKTLSISSRKFLVKAAVSDLVEKHGFYPSGTEKLALAKEIVTLFPSLRIQVPFGENEGHEHFFDGPSHSGFIEMRLRNIRRKLQQSQRMYSLKRRQCTQQPSLPSPDETVSSEWLTLIKRMRPSPENSSSIKTAVDQTFSYRRRWITTKSPTVAEIFKEYPRFLDMPALMDIEFSKLTDGKEDLFIRKWEGTIIPKLKEIASLEKKNDIRHLLEKADNQHDDELCYTMLKILIHLLPPTASGRSVAGSKCCVNSAVSYLLEQVPAGTNVTSLLSESMKGSLKSAQPQLVSIGSLGHGAQYVIVAKNDSFALPLDVESMTCAVDRLFKFFWLCNLQYPCQLSSVFSFFEYIYDLPLSQSSCKRSKVMELIAKLQSRP</sequence>
<gene>
    <name evidence="2" type="primary">LOC113051616</name>
</gene>
<reference evidence="2" key="1">
    <citation type="submission" date="2025-08" db="UniProtKB">
        <authorList>
            <consortium name="RefSeq"/>
        </authorList>
    </citation>
    <scope>IDENTIFICATION</scope>
    <source>
        <strain evidence="2">Wakin</strain>
        <tissue evidence="2">Muscle</tissue>
    </source>
</reference>
<accession>A0A6P6KGM9</accession>
<dbReference type="PANTHER" id="PTHR31025:SF28">
    <property type="match status" value="1"/>
</dbReference>
<dbReference type="KEGG" id="caua:113051616"/>
<protein>
    <submittedName>
        <fullName evidence="2">Uncharacterized protein LOC113051616</fullName>
    </submittedName>
</protein>